<dbReference type="Proteomes" id="UP000041254">
    <property type="component" value="Unassembled WGS sequence"/>
</dbReference>
<dbReference type="Gene3D" id="1.10.510.10">
    <property type="entry name" value="Transferase(Phosphotransferase) domain 1"/>
    <property type="match status" value="1"/>
</dbReference>
<dbReference type="STRING" id="1169540.A0A0G4H7R5"/>
<dbReference type="GO" id="GO:0005634">
    <property type="term" value="C:nucleus"/>
    <property type="evidence" value="ECO:0007669"/>
    <property type="project" value="TreeGrafter"/>
</dbReference>
<feature type="region of interest" description="Disordered" evidence="6">
    <location>
        <begin position="502"/>
        <end position="526"/>
    </location>
</feature>
<feature type="compositionally biased region" description="Pro residues" evidence="6">
    <location>
        <begin position="373"/>
        <end position="396"/>
    </location>
</feature>
<keyword evidence="5" id="KW-0067">ATP-binding</keyword>
<evidence type="ECO:0000256" key="3">
    <source>
        <dbReference type="ARBA" id="ARBA00022741"/>
    </source>
</evidence>
<dbReference type="PROSITE" id="PS50011">
    <property type="entry name" value="PROTEIN_KINASE_DOM"/>
    <property type="match status" value="1"/>
</dbReference>
<accession>A0A0G4H7R5</accession>
<evidence type="ECO:0000256" key="4">
    <source>
        <dbReference type="ARBA" id="ARBA00022777"/>
    </source>
</evidence>
<evidence type="ECO:0000259" key="7">
    <source>
        <dbReference type="PROSITE" id="PS50011"/>
    </source>
</evidence>
<keyword evidence="3" id="KW-0547">Nucleotide-binding</keyword>
<dbReference type="InParanoid" id="A0A0G4H7R5"/>
<keyword evidence="9" id="KW-1185">Reference proteome</keyword>
<dbReference type="VEuPathDB" id="CryptoDB:Vbra_19857"/>
<dbReference type="SUPFAM" id="SSF56112">
    <property type="entry name" value="Protein kinase-like (PK-like)"/>
    <property type="match status" value="1"/>
</dbReference>
<dbReference type="OrthoDB" id="410435at2759"/>
<proteinExistence type="predicted"/>
<feature type="region of interest" description="Disordered" evidence="6">
    <location>
        <begin position="27"/>
        <end position="55"/>
    </location>
</feature>
<dbReference type="GO" id="GO:0004674">
    <property type="term" value="F:protein serine/threonine kinase activity"/>
    <property type="evidence" value="ECO:0007669"/>
    <property type="project" value="UniProtKB-KW"/>
</dbReference>
<feature type="compositionally biased region" description="Basic and acidic residues" evidence="6">
    <location>
        <begin position="514"/>
        <end position="526"/>
    </location>
</feature>
<dbReference type="AlphaFoldDB" id="A0A0G4H7R5"/>
<dbReference type="EMBL" id="CDMY01001057">
    <property type="protein sequence ID" value="CEM39948.1"/>
    <property type="molecule type" value="Genomic_DNA"/>
</dbReference>
<name>A0A0G4H7R5_VITBC</name>
<keyword evidence="4" id="KW-0418">Kinase</keyword>
<gene>
    <name evidence="8" type="ORF">Vbra_19857</name>
</gene>
<feature type="compositionally biased region" description="Low complexity" evidence="6">
    <location>
        <begin position="28"/>
        <end position="41"/>
    </location>
</feature>
<organism evidence="8 9">
    <name type="scientific">Vitrella brassicaformis (strain CCMP3155)</name>
    <dbReference type="NCBI Taxonomy" id="1169540"/>
    <lineage>
        <taxon>Eukaryota</taxon>
        <taxon>Sar</taxon>
        <taxon>Alveolata</taxon>
        <taxon>Colpodellida</taxon>
        <taxon>Vitrellaceae</taxon>
        <taxon>Vitrella</taxon>
    </lineage>
</organism>
<protein>
    <recommendedName>
        <fullName evidence="7">Protein kinase domain-containing protein</fullName>
    </recommendedName>
</protein>
<dbReference type="PhylomeDB" id="A0A0G4H7R5"/>
<evidence type="ECO:0000313" key="8">
    <source>
        <dbReference type="EMBL" id="CEM39948.1"/>
    </source>
</evidence>
<dbReference type="PANTHER" id="PTHR24345:SF91">
    <property type="entry name" value="SERINE_THREONINE-PROTEIN KINASE PLK4"/>
    <property type="match status" value="1"/>
</dbReference>
<evidence type="ECO:0000256" key="1">
    <source>
        <dbReference type="ARBA" id="ARBA00022527"/>
    </source>
</evidence>
<evidence type="ECO:0000313" key="9">
    <source>
        <dbReference type="Proteomes" id="UP000041254"/>
    </source>
</evidence>
<evidence type="ECO:0000256" key="6">
    <source>
        <dbReference type="SAM" id="MobiDB-lite"/>
    </source>
</evidence>
<feature type="region of interest" description="Disordered" evidence="6">
    <location>
        <begin position="354"/>
        <end position="442"/>
    </location>
</feature>
<feature type="domain" description="Protein kinase" evidence="7">
    <location>
        <begin position="75"/>
        <end position="347"/>
    </location>
</feature>
<dbReference type="Pfam" id="PF00069">
    <property type="entry name" value="Pkinase"/>
    <property type="match status" value="1"/>
</dbReference>
<evidence type="ECO:0000256" key="2">
    <source>
        <dbReference type="ARBA" id="ARBA00022679"/>
    </source>
</evidence>
<keyword evidence="2" id="KW-0808">Transferase</keyword>
<dbReference type="GO" id="GO:0005524">
    <property type="term" value="F:ATP binding"/>
    <property type="evidence" value="ECO:0007669"/>
    <property type="project" value="UniProtKB-KW"/>
</dbReference>
<keyword evidence="1" id="KW-0723">Serine/threonine-protein kinase</keyword>
<sequence length="526" mass="58483">MASNLSQDGGSYKGPLMHLFPPHSWKEAASTAAGPAEAGAGVTEHEEEGPLPVGVGHPREFASYVNCKEWPAEQFDLVKTLAKAIHGDVLLMMHKPSKDLVVVKKMKNENVERRGPHQLENAENEIGVSCYLTRYTTSEFIVRMIEVFRDASFTYFVTELADKGELFNIVVESKMLDEGRTKYYMAQVLRAVKTLHDNGIVHRDISLENTLLHSDDTVRLVDFGQAVPLFDSKSEKRKDKLLTGRAGKSYYRAPEMYSVAYRGRPVDIFACGVMMFIMALGTPPWQQATLNDDRFAFIQKYSMKPLLEKWNRLHLISPQLLDLMGRMLRVDPATRITLPEVFSHPWFNDPNLAHPPWTPGPPQASSFFTDIPPYAPPPPPPLPPDAAPPPPQPPPQRKNLFPHSRRAQQLFGESSSSASSHHAHRPPMGTGRAGPYGYGPAFGQSIGHTIQMGSRDRFEATGETDAIMGDMHQSMGGHHMGHPGHSMMHHQAHRPVGRMPAAMETDEGQGGAGQERERSGPTPMER</sequence>
<dbReference type="InterPro" id="IPR000719">
    <property type="entry name" value="Prot_kinase_dom"/>
</dbReference>
<dbReference type="InterPro" id="IPR011009">
    <property type="entry name" value="Kinase-like_dom_sf"/>
</dbReference>
<evidence type="ECO:0000256" key="5">
    <source>
        <dbReference type="ARBA" id="ARBA00022840"/>
    </source>
</evidence>
<reference evidence="8 9" key="1">
    <citation type="submission" date="2014-11" db="EMBL/GenBank/DDBJ databases">
        <authorList>
            <person name="Zhu J."/>
            <person name="Qi W."/>
            <person name="Song R."/>
        </authorList>
    </citation>
    <scope>NUCLEOTIDE SEQUENCE [LARGE SCALE GENOMIC DNA]</scope>
</reference>
<dbReference type="PANTHER" id="PTHR24345">
    <property type="entry name" value="SERINE/THREONINE-PROTEIN KINASE PLK"/>
    <property type="match status" value="1"/>
</dbReference>